<evidence type="ECO:0000259" key="4">
    <source>
        <dbReference type="Pfam" id="PF13976"/>
    </source>
</evidence>
<dbReference type="InterPro" id="IPR025724">
    <property type="entry name" value="GAG-pre-integrase_dom"/>
</dbReference>
<feature type="domain" description="Reverse transcriptase Ty1/copia-type" evidence="3">
    <location>
        <begin position="918"/>
        <end position="1121"/>
    </location>
</feature>
<dbReference type="Pfam" id="PF13976">
    <property type="entry name" value="gag_pre-integrs"/>
    <property type="match status" value="1"/>
</dbReference>
<comment type="caution">
    <text evidence="5">The sequence shown here is derived from an EMBL/GenBank/DDBJ whole genome shotgun (WGS) entry which is preliminary data.</text>
</comment>
<protein>
    <submittedName>
        <fullName evidence="5">Ribonuclease H-like domain-containing protein</fullName>
    </submittedName>
</protein>
<feature type="region of interest" description="Disordered" evidence="2">
    <location>
        <begin position="111"/>
        <end position="136"/>
    </location>
</feature>
<evidence type="ECO:0000256" key="1">
    <source>
        <dbReference type="SAM" id="Coils"/>
    </source>
</evidence>
<dbReference type="InterPro" id="IPR013103">
    <property type="entry name" value="RVT_2"/>
</dbReference>
<dbReference type="PANTHER" id="PTHR11439">
    <property type="entry name" value="GAG-POL-RELATED RETROTRANSPOSON"/>
    <property type="match status" value="1"/>
</dbReference>
<feature type="coiled-coil region" evidence="1">
    <location>
        <begin position="228"/>
        <end position="290"/>
    </location>
</feature>
<reference evidence="5" key="2">
    <citation type="submission" date="2022-01" db="EMBL/GenBank/DDBJ databases">
        <authorList>
            <person name="Yamashiro T."/>
            <person name="Shiraishi A."/>
            <person name="Satake H."/>
            <person name="Nakayama K."/>
        </authorList>
    </citation>
    <scope>NUCLEOTIDE SEQUENCE</scope>
</reference>
<evidence type="ECO:0000259" key="3">
    <source>
        <dbReference type="Pfam" id="PF07727"/>
    </source>
</evidence>
<gene>
    <name evidence="5" type="ORF">Tco_1033175</name>
</gene>
<reference evidence="5" key="1">
    <citation type="journal article" date="2022" name="Int. J. Mol. Sci.">
        <title>Draft Genome of Tanacetum Coccineum: Genomic Comparison of Closely Related Tanacetum-Family Plants.</title>
        <authorList>
            <person name="Yamashiro T."/>
            <person name="Shiraishi A."/>
            <person name="Nakayama K."/>
            <person name="Satake H."/>
        </authorList>
    </citation>
    <scope>NUCLEOTIDE SEQUENCE</scope>
</reference>
<evidence type="ECO:0000313" key="6">
    <source>
        <dbReference type="Proteomes" id="UP001151760"/>
    </source>
</evidence>
<feature type="compositionally biased region" description="Basic and acidic residues" evidence="2">
    <location>
        <begin position="784"/>
        <end position="797"/>
    </location>
</feature>
<evidence type="ECO:0000256" key="2">
    <source>
        <dbReference type="SAM" id="MobiDB-lite"/>
    </source>
</evidence>
<feature type="region of interest" description="Disordered" evidence="2">
    <location>
        <begin position="771"/>
        <end position="806"/>
    </location>
</feature>
<dbReference type="EMBL" id="BQNB010018392">
    <property type="protein sequence ID" value="GJT73889.1"/>
    <property type="molecule type" value="Genomic_DNA"/>
</dbReference>
<dbReference type="Pfam" id="PF07727">
    <property type="entry name" value="RVT_2"/>
    <property type="match status" value="1"/>
</dbReference>
<feature type="region of interest" description="Disordered" evidence="2">
    <location>
        <begin position="398"/>
        <end position="422"/>
    </location>
</feature>
<feature type="compositionally biased region" description="Basic and acidic residues" evidence="2">
    <location>
        <begin position="125"/>
        <end position="136"/>
    </location>
</feature>
<organism evidence="5 6">
    <name type="scientific">Tanacetum coccineum</name>
    <dbReference type="NCBI Taxonomy" id="301880"/>
    <lineage>
        <taxon>Eukaryota</taxon>
        <taxon>Viridiplantae</taxon>
        <taxon>Streptophyta</taxon>
        <taxon>Embryophyta</taxon>
        <taxon>Tracheophyta</taxon>
        <taxon>Spermatophyta</taxon>
        <taxon>Magnoliopsida</taxon>
        <taxon>eudicotyledons</taxon>
        <taxon>Gunneridae</taxon>
        <taxon>Pentapetalae</taxon>
        <taxon>asterids</taxon>
        <taxon>campanulids</taxon>
        <taxon>Asterales</taxon>
        <taxon>Asteraceae</taxon>
        <taxon>Asteroideae</taxon>
        <taxon>Anthemideae</taxon>
        <taxon>Anthemidinae</taxon>
        <taxon>Tanacetum</taxon>
    </lineage>
</organism>
<dbReference type="SUPFAM" id="SSF56672">
    <property type="entry name" value="DNA/RNA polymerases"/>
    <property type="match status" value="1"/>
</dbReference>
<sequence>MNDLYNNLKIYEAEVNGSSSTSQNTQNLVFVSSNNSGSTTQAHGSNSTNTNSLSDAVIYSFFANQSNSPQLENEDLQQIDADDLEEMDLKWQMAMLTMRARRFLNKTGRKVGANGSKTIGAPKYQDNRNRETTKRTVPVEETTSNALVSQYDGLGYDWSDQATEGLTNFALMAYTSSGSSSSSSLESDVSTCSKACLKSYETLKEHYDNLTKDFNKSQINVGAYKACLESVEARLDVYKKNEAVFEEDIKILKLDIMLRDNALIELRKNFEKAEKERDDLKLTLEKFKSSSKNLSKLLEIQVSDKFKTGVGFDSQVFDSQVNDKYKKSKGYHAVPPPYTGNFMPLKHDLVLADEEEYFFNWISDSEDETKTKSKSRPRKPSFAKVEFVKSKEYVKSPRESIKKVGNNKQAKYPRKNSQSPRDCDYYEKKMVEKLVWNNDRRVNHQNSKRISHPHPKGNFVSKAVLMKSGLKTLNTARQDSSIAAISVNTARPINTAFPRPTVNCARPASNVYKRAHSHVKRPFNKFKTNKNNNFNEKVNTVKGNVTNVGPKAVVSDDKGNEANARPNKKVLDHGNPQLELQEKGVIDNRCCRHMTGNKSYLSDYKEINSGFVAFGGDPKGGKITGKGKISTDAGCVVLSPDFKLLDNNHVLRIVPRKDNMYSVDLKNIVPLGGLTCLFAKATLDESNLWHRRLGHINFKTMNKLVRGNLIRGLPSKIFENNLTCFACQKGKQHKASCTKTCKNAGKARVETILGKDYILLLFLNQDLPFSSSSKDSPNAGFKPLGEEEKKDVEHPENEDSEVPNTEELRVIRADEFYGCVDDPNMPNLEEIVYSDVDAEANITNLDTHILVSPTPNIPEFTRIIHLNKSLRSIHSAPQTKRMTKSVTNHVEPKKVIQALTDPSRIEAMQDKLLQFKLQKGYTQEEGIDYDEVFALVARIEAIRLFLAYASFKDFVVYQMDVKSAFLYGKIEEEVYVCQPPGFEDPEFPDRVYKVEKALYGLHQAPRAWYETLSTYLLDNGFQRGQIDKTLFIKRVKGDILLVQVYVDDIIFGSTKKDLCTEFEKLMHKKFQMSSMGELSFFLRLQVTQKDDGIFISQDKYVDVILKKFGFSTIKTAITPMETSKPLLKDAEAEDVDVYLYRSMIGSLMYLTASRPDIIFDVCACVRFQVTPKVSHLHVVKRIFRYLKGQPKLGLWYPKDSPFNLESYIDSDYVGASLDRKSTIGGCLEWNGIAAKDEIQMRLSSRKWEDRMERAATTASSLEAEQDSDNINRIQSIATLNDPLPQGTCSGSGPKCQDTILRGAEAQIQFETASKQSNDLPLSRVNTLGSGEDNMKLNELMELCTKLSEWILGLG</sequence>
<accession>A0ABQ5GEP1</accession>
<name>A0ABQ5GEP1_9ASTR</name>
<proteinExistence type="predicted"/>
<feature type="domain" description="GAG-pre-integrase" evidence="4">
    <location>
        <begin position="659"/>
        <end position="732"/>
    </location>
</feature>
<dbReference type="Proteomes" id="UP001151760">
    <property type="component" value="Unassembled WGS sequence"/>
</dbReference>
<keyword evidence="1" id="KW-0175">Coiled coil</keyword>
<dbReference type="PANTHER" id="PTHR11439:SF495">
    <property type="entry name" value="REVERSE TRANSCRIPTASE, RNA-DEPENDENT DNA POLYMERASE-RELATED"/>
    <property type="match status" value="1"/>
</dbReference>
<keyword evidence="6" id="KW-1185">Reference proteome</keyword>
<dbReference type="InterPro" id="IPR043502">
    <property type="entry name" value="DNA/RNA_pol_sf"/>
</dbReference>
<evidence type="ECO:0000313" key="5">
    <source>
        <dbReference type="EMBL" id="GJT73889.1"/>
    </source>
</evidence>